<dbReference type="RefSeq" id="XP_030767508.1">
    <property type="nucleotide sequence ID" value="XM_030911648.1"/>
</dbReference>
<dbReference type="AlphaFoldDB" id="A0A6J2YTT1"/>
<gene>
    <name evidence="2" type="primary">LOC115891222</name>
</gene>
<protein>
    <submittedName>
        <fullName evidence="2">Uncharacterized protein LOC115891222</fullName>
    </submittedName>
</protein>
<dbReference type="InParanoid" id="A0A6J2YTT1"/>
<proteinExistence type="predicted"/>
<keyword evidence="1" id="KW-1185">Reference proteome</keyword>
<organism evidence="1 2">
    <name type="scientific">Sitophilus oryzae</name>
    <name type="common">Rice weevil</name>
    <name type="synonym">Curculio oryzae</name>
    <dbReference type="NCBI Taxonomy" id="7048"/>
    <lineage>
        <taxon>Eukaryota</taxon>
        <taxon>Metazoa</taxon>
        <taxon>Ecdysozoa</taxon>
        <taxon>Arthropoda</taxon>
        <taxon>Hexapoda</taxon>
        <taxon>Insecta</taxon>
        <taxon>Pterygota</taxon>
        <taxon>Neoptera</taxon>
        <taxon>Endopterygota</taxon>
        <taxon>Coleoptera</taxon>
        <taxon>Polyphaga</taxon>
        <taxon>Cucujiformia</taxon>
        <taxon>Curculionidae</taxon>
        <taxon>Dryophthorinae</taxon>
        <taxon>Sitophilus</taxon>
    </lineage>
</organism>
<dbReference type="PANTHER" id="PTHR47331:SF5">
    <property type="entry name" value="RIBONUCLEASE H"/>
    <property type="match status" value="1"/>
</dbReference>
<dbReference type="GeneID" id="115891222"/>
<dbReference type="KEGG" id="soy:115891222"/>
<evidence type="ECO:0000313" key="1">
    <source>
        <dbReference type="Proteomes" id="UP000504635"/>
    </source>
</evidence>
<dbReference type="OrthoDB" id="6783326at2759"/>
<sequence length="712" mass="80744">MSDKISKYDLKRTTAFNRLKETYDIGVAISTDNSQKSIFLARVETIDKVYEDFITYHNQIISLISDEDFKKYDALRISPDNAFYGSKAIKYQIIGDSSLTNNSTNVSTPKITAKLPKITLPIFEGDFKSWSGFFDLFNTLIHENSQLSNVEKFQYLLTLLGKEPVIKGLPVTENNYTVAYTAIKNRYQNKRLLATYHYNEICQAGQVRKGTCTELFKYFFRKYFCASVLQFPVTHWDFLLFNMLLQKLNVSIRTDFEVQNTVEIPTYSDLTHFLENKCKALESVQFTTSYNNEHYKDKSKQSYQSSSFSSNKKSSEIKTGYPAFMTTSNNNATPYQSNKGDKLKCVLCSSSHALYRCFSFLSKTPQDRLNFAKQHNLCTNCLLSSHSVRKCNSSFKCKICGSPHHTLLHLDKAIDSSSSNTPVNSNFNHTDDRAILESTPGPSVSAMASTLSTKQSTVLLSTAIVDIKDIRGNFQQIRILFDSASMANFITEKCVNRLGLPRKRFSIPIEGLNGMSAQTNQGVTHCTIKPCNDSNPLFSFDSIILPKICSDQPKININPLSWTHIQNLKLADYSFHKPGPIDLLIGAELVPHILRSGRILGEPGQPVALETIFGYILQGMAVSDHVPLHNSTLLSCHTSIENNLDIQLQKFWEVEEIPKISSLSTEDVQCEEIYRSLTYRDQSGRFCVPLPFKIPNPFFRNTCFKLVDYLHH</sequence>
<dbReference type="Pfam" id="PF03564">
    <property type="entry name" value="DUF1759"/>
    <property type="match status" value="1"/>
</dbReference>
<name>A0A6J2YTT1_SITOR</name>
<dbReference type="Proteomes" id="UP000504635">
    <property type="component" value="Unplaced"/>
</dbReference>
<dbReference type="PANTHER" id="PTHR47331">
    <property type="entry name" value="PHD-TYPE DOMAIN-CONTAINING PROTEIN"/>
    <property type="match status" value="1"/>
</dbReference>
<dbReference type="CDD" id="cd00303">
    <property type="entry name" value="retropepsin_like"/>
    <property type="match status" value="1"/>
</dbReference>
<dbReference type="InterPro" id="IPR005312">
    <property type="entry name" value="DUF1759"/>
</dbReference>
<evidence type="ECO:0000313" key="2">
    <source>
        <dbReference type="RefSeq" id="XP_030767508.1"/>
    </source>
</evidence>
<accession>A0A6J2YTT1</accession>
<reference evidence="2" key="1">
    <citation type="submission" date="2025-08" db="UniProtKB">
        <authorList>
            <consortium name="RefSeq"/>
        </authorList>
    </citation>
    <scope>IDENTIFICATION</scope>
    <source>
        <tissue evidence="2">Gonads</tissue>
    </source>
</reference>